<dbReference type="AlphaFoldDB" id="A0A9W5V585"/>
<comment type="similarity">
    <text evidence="2">Belongs to the DedA family.</text>
</comment>
<feature type="domain" description="VTT" evidence="8">
    <location>
        <begin position="41"/>
        <end position="166"/>
    </location>
</feature>
<keyword evidence="4 7" id="KW-0812">Transmembrane</keyword>
<keyword evidence="5 7" id="KW-1133">Transmembrane helix</keyword>
<evidence type="ECO:0000256" key="3">
    <source>
        <dbReference type="ARBA" id="ARBA00022475"/>
    </source>
</evidence>
<feature type="transmembrane region" description="Helical" evidence="7">
    <location>
        <begin position="61"/>
        <end position="86"/>
    </location>
</feature>
<evidence type="ECO:0000313" key="9">
    <source>
        <dbReference type="EMBL" id="EOO41962.1"/>
    </source>
</evidence>
<dbReference type="PANTHER" id="PTHR42709:SF6">
    <property type="entry name" value="UNDECAPRENYL PHOSPHATE TRANSPORTER A"/>
    <property type="match status" value="1"/>
</dbReference>
<keyword evidence="3" id="KW-1003">Cell membrane</keyword>
<dbReference type="Pfam" id="PF09335">
    <property type="entry name" value="VTT_dom"/>
    <property type="match status" value="1"/>
</dbReference>
<evidence type="ECO:0000256" key="4">
    <source>
        <dbReference type="ARBA" id="ARBA00022692"/>
    </source>
</evidence>
<dbReference type="EMBL" id="AHFB01000001">
    <property type="protein sequence ID" value="EOO41962.1"/>
    <property type="molecule type" value="Genomic_DNA"/>
</dbReference>
<name>A0A9W5V585_BACCE</name>
<dbReference type="Proteomes" id="UP000014018">
    <property type="component" value="Unassembled WGS sequence"/>
</dbReference>
<evidence type="ECO:0000256" key="1">
    <source>
        <dbReference type="ARBA" id="ARBA00004651"/>
    </source>
</evidence>
<evidence type="ECO:0000256" key="5">
    <source>
        <dbReference type="ARBA" id="ARBA00022989"/>
    </source>
</evidence>
<organism evidence="9 10">
    <name type="scientific">Bacillus cereus VD133</name>
    <dbReference type="NCBI Taxonomy" id="1053233"/>
    <lineage>
        <taxon>Bacteria</taxon>
        <taxon>Bacillati</taxon>
        <taxon>Bacillota</taxon>
        <taxon>Bacilli</taxon>
        <taxon>Bacillales</taxon>
        <taxon>Bacillaceae</taxon>
        <taxon>Bacillus</taxon>
        <taxon>Bacillus cereus group</taxon>
    </lineage>
</organism>
<proteinExistence type="inferred from homology"/>
<keyword evidence="6 7" id="KW-0472">Membrane</keyword>
<evidence type="ECO:0000256" key="6">
    <source>
        <dbReference type="ARBA" id="ARBA00023136"/>
    </source>
</evidence>
<accession>A0A9W5V585</accession>
<dbReference type="InterPro" id="IPR032816">
    <property type="entry name" value="VTT_dom"/>
</dbReference>
<feature type="transmembrane region" description="Helical" evidence="7">
    <location>
        <begin position="27"/>
        <end position="55"/>
    </location>
</feature>
<protein>
    <submittedName>
        <fullName evidence="9">Alkaline phosphatase</fullName>
    </submittedName>
</protein>
<reference evidence="9 10" key="1">
    <citation type="submission" date="2012-12" db="EMBL/GenBank/DDBJ databases">
        <title>The Genome Sequence of Bacillus cereus VD133.</title>
        <authorList>
            <consortium name="The Broad Institute Genome Sequencing Platform"/>
            <consortium name="The Broad Institute Genome Sequencing Center for Infectious Disease"/>
            <person name="Feldgarden M."/>
            <person name="Van der Auwera G.A."/>
            <person name="Mahillon J."/>
            <person name="Duprez V."/>
            <person name="Timmery S."/>
            <person name="Mattelet C."/>
            <person name="Dierick K."/>
            <person name="Sun M."/>
            <person name="Yu Z."/>
            <person name="Zhu L."/>
            <person name="Hu X."/>
            <person name="Shank E.B."/>
            <person name="Swiecicka I."/>
            <person name="Hansen B.M."/>
            <person name="Andrup L."/>
            <person name="Walker B."/>
            <person name="Young S.K."/>
            <person name="Zeng Q."/>
            <person name="Gargeya S."/>
            <person name="Fitzgerald M."/>
            <person name="Haas B."/>
            <person name="Abouelleil A."/>
            <person name="Alvarado L."/>
            <person name="Arachchi H.M."/>
            <person name="Berlin A.M."/>
            <person name="Chapman S.B."/>
            <person name="Dewar J."/>
            <person name="Goldberg J."/>
            <person name="Griggs A."/>
            <person name="Gujja S."/>
            <person name="Hansen M."/>
            <person name="Howarth C."/>
            <person name="Imamovic A."/>
            <person name="Larimer J."/>
            <person name="McCowan C."/>
            <person name="Murphy C."/>
            <person name="Neiman D."/>
            <person name="Pearson M."/>
            <person name="Priest M."/>
            <person name="Roberts A."/>
            <person name="Saif S."/>
            <person name="Shea T."/>
            <person name="Sisk P."/>
            <person name="Sykes S."/>
            <person name="Wortman J."/>
            <person name="Nusbaum C."/>
            <person name="Birren B."/>
        </authorList>
    </citation>
    <scope>NUCLEOTIDE SEQUENCE [LARGE SCALE GENOMIC DNA]</scope>
    <source>
        <strain evidence="9 10">VD133</strain>
    </source>
</reference>
<sequence length="213" mass="24321">MLISRCSNFIKKILNRFLDIIEFLKQFSYFGVVLALTFEFIPAEVVLPMVGYWVYEGDMNFWLAVLAGTLGGTTGPLTLYALGYYGGRPLLIKYGKYFFIKEEQIQKADDFFEKYGPVVAFVGRFVPGVRTLISVPCGMAKMNIWKFSIYTFVAMFPLTTLYVYFGMKLGPHWEKAADVVGQYMLPILGGVILIVASIFVYKYMKKRNKTESI</sequence>
<comment type="caution">
    <text evidence="9">The sequence shown here is derived from an EMBL/GenBank/DDBJ whole genome shotgun (WGS) entry which is preliminary data.</text>
</comment>
<evidence type="ECO:0000256" key="2">
    <source>
        <dbReference type="ARBA" id="ARBA00010792"/>
    </source>
</evidence>
<evidence type="ECO:0000256" key="7">
    <source>
        <dbReference type="SAM" id="Phobius"/>
    </source>
</evidence>
<comment type="subcellular location">
    <subcellularLocation>
        <location evidence="1">Cell membrane</location>
        <topology evidence="1">Multi-pass membrane protein</topology>
    </subcellularLocation>
</comment>
<evidence type="ECO:0000259" key="8">
    <source>
        <dbReference type="Pfam" id="PF09335"/>
    </source>
</evidence>
<dbReference type="InterPro" id="IPR051311">
    <property type="entry name" value="DedA_domain"/>
</dbReference>
<evidence type="ECO:0000313" key="10">
    <source>
        <dbReference type="Proteomes" id="UP000014018"/>
    </source>
</evidence>
<gene>
    <name evidence="9" type="ORF">IIU_00107</name>
</gene>
<feature type="transmembrane region" description="Helical" evidence="7">
    <location>
        <begin position="147"/>
        <end position="165"/>
    </location>
</feature>
<dbReference type="GO" id="GO:0005886">
    <property type="term" value="C:plasma membrane"/>
    <property type="evidence" value="ECO:0007669"/>
    <property type="project" value="UniProtKB-SubCell"/>
</dbReference>
<dbReference type="PANTHER" id="PTHR42709">
    <property type="entry name" value="ALKALINE PHOSPHATASE LIKE PROTEIN"/>
    <property type="match status" value="1"/>
</dbReference>
<feature type="transmembrane region" description="Helical" evidence="7">
    <location>
        <begin position="185"/>
        <end position="204"/>
    </location>
</feature>